<evidence type="ECO:0000256" key="1">
    <source>
        <dbReference type="SAM" id="MobiDB-lite"/>
    </source>
</evidence>
<feature type="region of interest" description="Disordered" evidence="1">
    <location>
        <begin position="57"/>
        <end position="93"/>
    </location>
</feature>
<gene>
    <name evidence="3" type="ORF">SEMRO_2285_G321920.1</name>
</gene>
<evidence type="ECO:0000313" key="4">
    <source>
        <dbReference type="Proteomes" id="UP001153069"/>
    </source>
</evidence>
<sequence>MMNEDVEAAGTSYMLHDQHGNAAMNMNAPSSPQGGQTTSISTMSGNTAEEEEFQYHRHAGGGGEDPDADIPMHTNASPNRPNTNTTFELSPIHQDPNQTQVNITTNTGSTNHNHGKRGKKRSTHSSGKEVVVIVKSYYVSHSLRVPALLSSPKPAELETLSISTWYEIQAQLEPLIKRHLFLPKSYLLVPLLCILAGVGWFAAFSIAAAEATSAAQNDNSNNYNNNQQNYDNNDDNNGGGDDQNEDDQYADNYNDNYNYNNYQADNYQQQQESAAAASTHTVSMVFWVFIFFIMLTFVWFGFARWVAKRNHPVDDELREVCLELSRSKTQSEGYRLEYHKANYDAQDPFRNDLFATRVLRFVPLPIPRKITVPNTPDGSFSADFIARQDSVLSESTESSEFPTLQSLSTTDFHPFPVTDRILENLLSLLFVLVLFQCVNSLP</sequence>
<feature type="transmembrane region" description="Helical" evidence="2">
    <location>
        <begin position="186"/>
        <end position="209"/>
    </location>
</feature>
<organism evidence="3 4">
    <name type="scientific">Seminavis robusta</name>
    <dbReference type="NCBI Taxonomy" id="568900"/>
    <lineage>
        <taxon>Eukaryota</taxon>
        <taxon>Sar</taxon>
        <taxon>Stramenopiles</taxon>
        <taxon>Ochrophyta</taxon>
        <taxon>Bacillariophyta</taxon>
        <taxon>Bacillariophyceae</taxon>
        <taxon>Bacillariophycidae</taxon>
        <taxon>Naviculales</taxon>
        <taxon>Naviculaceae</taxon>
        <taxon>Seminavis</taxon>
    </lineage>
</organism>
<name>A0A9N8HXR2_9STRA</name>
<dbReference type="AlphaFoldDB" id="A0A9N8HXR2"/>
<evidence type="ECO:0000256" key="2">
    <source>
        <dbReference type="SAM" id="Phobius"/>
    </source>
</evidence>
<feature type="compositionally biased region" description="Basic residues" evidence="1">
    <location>
        <begin position="113"/>
        <end position="123"/>
    </location>
</feature>
<keyword evidence="4" id="KW-1185">Reference proteome</keyword>
<keyword evidence="2" id="KW-0812">Transmembrane</keyword>
<reference evidence="3" key="1">
    <citation type="submission" date="2020-06" db="EMBL/GenBank/DDBJ databases">
        <authorList>
            <consortium name="Plant Systems Biology data submission"/>
        </authorList>
    </citation>
    <scope>NUCLEOTIDE SEQUENCE</scope>
    <source>
        <strain evidence="3">D6</strain>
    </source>
</reference>
<proteinExistence type="predicted"/>
<keyword evidence="2" id="KW-1133">Transmembrane helix</keyword>
<keyword evidence="2" id="KW-0472">Membrane</keyword>
<dbReference type="Proteomes" id="UP001153069">
    <property type="component" value="Unassembled WGS sequence"/>
</dbReference>
<feature type="transmembrane region" description="Helical" evidence="2">
    <location>
        <begin position="284"/>
        <end position="302"/>
    </location>
</feature>
<accession>A0A9N8HXR2</accession>
<dbReference type="EMBL" id="CAICTM010002283">
    <property type="protein sequence ID" value="CAB9528655.1"/>
    <property type="molecule type" value="Genomic_DNA"/>
</dbReference>
<feature type="compositionally biased region" description="Polar residues" evidence="1">
    <location>
        <begin position="74"/>
        <end position="88"/>
    </location>
</feature>
<evidence type="ECO:0000313" key="3">
    <source>
        <dbReference type="EMBL" id="CAB9528655.1"/>
    </source>
</evidence>
<feature type="compositionally biased region" description="Low complexity" evidence="1">
    <location>
        <begin position="215"/>
        <end position="231"/>
    </location>
</feature>
<protein>
    <submittedName>
        <fullName evidence="3">Uncharacterized protein</fullName>
    </submittedName>
</protein>
<feature type="region of interest" description="Disordered" evidence="1">
    <location>
        <begin position="105"/>
        <end position="126"/>
    </location>
</feature>
<feature type="region of interest" description="Disordered" evidence="1">
    <location>
        <begin position="215"/>
        <end position="252"/>
    </location>
</feature>
<comment type="caution">
    <text evidence="3">The sequence shown here is derived from an EMBL/GenBank/DDBJ whole genome shotgun (WGS) entry which is preliminary data.</text>
</comment>